<dbReference type="InterPro" id="IPR050503">
    <property type="entry name" value="cAMP-dep_PK_reg_su-like"/>
</dbReference>
<evidence type="ECO:0000313" key="2">
    <source>
        <dbReference type="EMBL" id="MPL66061.1"/>
    </source>
</evidence>
<name>A0A644TK20_9ZZZZ</name>
<dbReference type="GO" id="GO:0005952">
    <property type="term" value="C:cAMP-dependent protein kinase complex"/>
    <property type="evidence" value="ECO:0007669"/>
    <property type="project" value="InterPro"/>
</dbReference>
<dbReference type="AlphaFoldDB" id="A0A644TK20"/>
<dbReference type="PROSITE" id="PS50042">
    <property type="entry name" value="CNMP_BINDING_3"/>
    <property type="match status" value="1"/>
</dbReference>
<dbReference type="InterPro" id="IPR014710">
    <property type="entry name" value="RmlC-like_jellyroll"/>
</dbReference>
<accession>A0A644TK20</accession>
<dbReference type="GO" id="GO:0005829">
    <property type="term" value="C:cytosol"/>
    <property type="evidence" value="ECO:0007669"/>
    <property type="project" value="TreeGrafter"/>
</dbReference>
<comment type="caution">
    <text evidence="2">The sequence shown here is derived from an EMBL/GenBank/DDBJ whole genome shotgun (WGS) entry which is preliminary data.</text>
</comment>
<dbReference type="CDD" id="cd00038">
    <property type="entry name" value="CAP_ED"/>
    <property type="match status" value="1"/>
</dbReference>
<reference evidence="2" key="1">
    <citation type="submission" date="2019-08" db="EMBL/GenBank/DDBJ databases">
        <authorList>
            <person name="Kucharzyk K."/>
            <person name="Murdoch R.W."/>
            <person name="Higgins S."/>
            <person name="Loffler F."/>
        </authorList>
    </citation>
    <scope>NUCLEOTIDE SEQUENCE</scope>
</reference>
<dbReference type="PANTHER" id="PTHR11635">
    <property type="entry name" value="CAMP-DEPENDENT PROTEIN KINASE REGULATORY CHAIN"/>
    <property type="match status" value="1"/>
</dbReference>
<dbReference type="SUPFAM" id="SSF51206">
    <property type="entry name" value="cAMP-binding domain-like"/>
    <property type="match status" value="1"/>
</dbReference>
<dbReference type="Gene3D" id="2.60.120.10">
    <property type="entry name" value="Jelly Rolls"/>
    <property type="match status" value="1"/>
</dbReference>
<dbReference type="SMART" id="SM00100">
    <property type="entry name" value="cNMP"/>
    <property type="match status" value="1"/>
</dbReference>
<dbReference type="InterPro" id="IPR018490">
    <property type="entry name" value="cNMP-bd_dom_sf"/>
</dbReference>
<feature type="domain" description="Cyclic nucleotide-binding" evidence="1">
    <location>
        <begin position="12"/>
        <end position="109"/>
    </location>
</feature>
<gene>
    <name evidence="2" type="ORF">SDC9_11729</name>
</gene>
<sequence>MIDTNALQKYSLFGGVLPDQIERIKPLFGYARYDAGDMPMREGDPNDKIFFIIGGRVMVSKQGISIAELGEGETFGEMELIDIMPSIATITALEPLEVVTISNRALYEISKVDCKTFAMLVMNLARDLSRRLRRMDELACR</sequence>
<dbReference type="PANTHER" id="PTHR11635:SF152">
    <property type="entry name" value="CAMP-DEPENDENT PROTEIN KINASE TYPE I REGULATORY SUBUNIT-RELATED"/>
    <property type="match status" value="1"/>
</dbReference>
<dbReference type="EMBL" id="VSSQ01000030">
    <property type="protein sequence ID" value="MPL66061.1"/>
    <property type="molecule type" value="Genomic_DNA"/>
</dbReference>
<evidence type="ECO:0000259" key="1">
    <source>
        <dbReference type="PROSITE" id="PS50042"/>
    </source>
</evidence>
<organism evidence="2">
    <name type="scientific">bioreactor metagenome</name>
    <dbReference type="NCBI Taxonomy" id="1076179"/>
    <lineage>
        <taxon>unclassified sequences</taxon>
        <taxon>metagenomes</taxon>
        <taxon>ecological metagenomes</taxon>
    </lineage>
</organism>
<proteinExistence type="predicted"/>
<dbReference type="Pfam" id="PF00027">
    <property type="entry name" value="cNMP_binding"/>
    <property type="match status" value="1"/>
</dbReference>
<dbReference type="InterPro" id="IPR000595">
    <property type="entry name" value="cNMP-bd_dom"/>
</dbReference>
<protein>
    <recommendedName>
        <fullName evidence="1">Cyclic nucleotide-binding domain-containing protein</fullName>
    </recommendedName>
</protein>